<dbReference type="Gene3D" id="3.50.50.60">
    <property type="entry name" value="FAD/NAD(P)-binding domain"/>
    <property type="match status" value="1"/>
</dbReference>
<dbReference type="Pfam" id="PF01494">
    <property type="entry name" value="FAD_binding_3"/>
    <property type="match status" value="1"/>
</dbReference>
<dbReference type="GO" id="GO:0071949">
    <property type="term" value="F:FAD binding"/>
    <property type="evidence" value="ECO:0007669"/>
    <property type="project" value="InterPro"/>
</dbReference>
<dbReference type="GO" id="GO:0004497">
    <property type="term" value="F:monooxygenase activity"/>
    <property type="evidence" value="ECO:0007669"/>
    <property type="project" value="UniProtKB-KW"/>
</dbReference>
<accession>A0A506XXC2</accession>
<keyword evidence="1" id="KW-0560">Oxidoreductase</keyword>
<dbReference type="AlphaFoldDB" id="A0A506XXC2"/>
<organism evidence="4 5">
    <name type="scientific">Schumannella soli</name>
    <dbReference type="NCBI Taxonomy" id="2590779"/>
    <lineage>
        <taxon>Bacteria</taxon>
        <taxon>Bacillati</taxon>
        <taxon>Actinomycetota</taxon>
        <taxon>Actinomycetes</taxon>
        <taxon>Micrococcales</taxon>
        <taxon>Microbacteriaceae</taxon>
        <taxon>Schumannella</taxon>
    </lineage>
</organism>
<dbReference type="RefSeq" id="WP_141164649.1">
    <property type="nucleotide sequence ID" value="NZ_VHQG01000005.1"/>
</dbReference>
<dbReference type="InterPro" id="IPR002938">
    <property type="entry name" value="FAD-bd"/>
</dbReference>
<keyword evidence="2 4" id="KW-0503">Monooxygenase</keyword>
<sequence>MKALIIGGGVAGPATALALARVGIDAEVLERRPAADADEGSYLTLAPNGLTALESLGALEPVLAAGFPTRANRMFGAHGRLLGELSLGIARPDGRVGLTLKRSRLATVLAEQAAAAGATISYGAVVEEMREQGPSADATGITVRLADGRELTADLAIGADGVRSRTRSWIDPGAPAARYVGLTNFGGITHDPELAASLPAESWHFTFGSGAFVGAHPSPDGDVVWFVNVPEPEIARDVRASTSEAEWRARLGRLVAGDAGPAARLIANGRLELAGDSTYDLPRVPRWSRGRAVLIGDAAHAPSPSAGQGASMALEDAVVLVRALRDARADTDPATLSAAFAAYASQRRRRVERIVATAARSSSTKIPGPVGRRIQEVMLGFLFRHVVTEHASAWMTGYDVGALTPLPRPRS</sequence>
<dbReference type="Proteomes" id="UP000316252">
    <property type="component" value="Unassembled WGS sequence"/>
</dbReference>
<proteinExistence type="predicted"/>
<dbReference type="PRINTS" id="PR00420">
    <property type="entry name" value="RNGMNOXGNASE"/>
</dbReference>
<evidence type="ECO:0000256" key="2">
    <source>
        <dbReference type="ARBA" id="ARBA00023033"/>
    </source>
</evidence>
<feature type="domain" description="FAD-binding" evidence="3">
    <location>
        <begin position="2"/>
        <end position="356"/>
    </location>
</feature>
<comment type="caution">
    <text evidence="4">The sequence shown here is derived from an EMBL/GenBank/DDBJ whole genome shotgun (WGS) entry which is preliminary data.</text>
</comment>
<gene>
    <name evidence="4" type="ORF">FJ657_15605</name>
</gene>
<evidence type="ECO:0000313" key="4">
    <source>
        <dbReference type="EMBL" id="TPW74070.1"/>
    </source>
</evidence>
<dbReference type="SUPFAM" id="SSF51905">
    <property type="entry name" value="FAD/NAD(P)-binding domain"/>
    <property type="match status" value="1"/>
</dbReference>
<dbReference type="OrthoDB" id="9782160at2"/>
<keyword evidence="5" id="KW-1185">Reference proteome</keyword>
<dbReference type="InterPro" id="IPR036188">
    <property type="entry name" value="FAD/NAD-bd_sf"/>
</dbReference>
<protein>
    <submittedName>
        <fullName evidence="4">FAD-dependent monooxygenase</fullName>
    </submittedName>
</protein>
<reference evidence="4 5" key="1">
    <citation type="submission" date="2019-06" db="EMBL/GenBank/DDBJ databases">
        <authorList>
            <person name="Li F."/>
        </authorList>
    </citation>
    <scope>NUCLEOTIDE SEQUENCE [LARGE SCALE GENOMIC DNA]</scope>
    <source>
        <strain evidence="4 5">10F1D-1</strain>
    </source>
</reference>
<evidence type="ECO:0000256" key="1">
    <source>
        <dbReference type="ARBA" id="ARBA00023002"/>
    </source>
</evidence>
<dbReference type="InterPro" id="IPR050493">
    <property type="entry name" value="FAD-dep_Monooxygenase_BioMet"/>
</dbReference>
<dbReference type="PANTHER" id="PTHR13789">
    <property type="entry name" value="MONOOXYGENASE"/>
    <property type="match status" value="1"/>
</dbReference>
<dbReference type="PANTHER" id="PTHR13789:SF309">
    <property type="entry name" value="PUTATIVE (AFU_ORTHOLOGUE AFUA_6G14510)-RELATED"/>
    <property type="match status" value="1"/>
</dbReference>
<dbReference type="EMBL" id="VHQG01000005">
    <property type="protein sequence ID" value="TPW74070.1"/>
    <property type="molecule type" value="Genomic_DNA"/>
</dbReference>
<name>A0A506XXC2_9MICO</name>
<evidence type="ECO:0000259" key="3">
    <source>
        <dbReference type="Pfam" id="PF01494"/>
    </source>
</evidence>
<evidence type="ECO:0000313" key="5">
    <source>
        <dbReference type="Proteomes" id="UP000316252"/>
    </source>
</evidence>